<dbReference type="InterPro" id="IPR036937">
    <property type="entry name" value="Adhesion_dom_fimbrial_sf"/>
</dbReference>
<evidence type="ECO:0000259" key="5">
    <source>
        <dbReference type="Pfam" id="PF00419"/>
    </source>
</evidence>
<dbReference type="InterPro" id="IPR050263">
    <property type="entry name" value="Bact_Fimbrial_Adh_Pro"/>
</dbReference>
<dbReference type="AlphaFoldDB" id="A0A1B8HE93"/>
<dbReference type="Gene3D" id="2.60.40.1090">
    <property type="entry name" value="Fimbrial-type adhesion domain"/>
    <property type="match status" value="1"/>
</dbReference>
<feature type="signal peptide" evidence="4">
    <location>
        <begin position="1"/>
        <end position="23"/>
    </location>
</feature>
<evidence type="ECO:0000313" key="7">
    <source>
        <dbReference type="Proteomes" id="UP000092247"/>
    </source>
</evidence>
<dbReference type="SUPFAM" id="SSF49401">
    <property type="entry name" value="Bacterial adhesins"/>
    <property type="match status" value="1"/>
</dbReference>
<dbReference type="GO" id="GO:0043709">
    <property type="term" value="P:cell adhesion involved in single-species biofilm formation"/>
    <property type="evidence" value="ECO:0007669"/>
    <property type="project" value="TreeGrafter"/>
</dbReference>
<evidence type="ECO:0000313" key="6">
    <source>
        <dbReference type="EMBL" id="OBU07389.1"/>
    </source>
</evidence>
<dbReference type="EMBL" id="LZEX01000012">
    <property type="protein sequence ID" value="OBU07389.1"/>
    <property type="molecule type" value="Genomic_DNA"/>
</dbReference>
<comment type="subcellular location">
    <subcellularLocation>
        <location evidence="1">Fimbrium</location>
    </subcellularLocation>
</comment>
<dbReference type="InterPro" id="IPR008966">
    <property type="entry name" value="Adhesion_dom_sf"/>
</dbReference>
<dbReference type="GO" id="GO:0009289">
    <property type="term" value="C:pilus"/>
    <property type="evidence" value="ECO:0007669"/>
    <property type="project" value="UniProtKB-SubCell"/>
</dbReference>
<accession>A0A1B8HE93</accession>
<evidence type="ECO:0000256" key="2">
    <source>
        <dbReference type="ARBA" id="ARBA00006671"/>
    </source>
</evidence>
<dbReference type="Proteomes" id="UP000092247">
    <property type="component" value="Unassembled WGS sequence"/>
</dbReference>
<evidence type="ECO:0000256" key="3">
    <source>
        <dbReference type="ARBA" id="ARBA00023263"/>
    </source>
</evidence>
<protein>
    <recommendedName>
        <fullName evidence="5">Fimbrial-type adhesion domain-containing protein</fullName>
    </recommendedName>
</protein>
<keyword evidence="4" id="KW-0732">Signal</keyword>
<comment type="caution">
    <text evidence="6">The sequence shown here is derived from an EMBL/GenBank/DDBJ whole genome shotgun (WGS) entry which is preliminary data.</text>
</comment>
<dbReference type="PANTHER" id="PTHR33420:SF14">
    <property type="entry name" value="TYPE 1 FIMBRIN D-MANNOSE SPECIFIC ADHESIN"/>
    <property type="match status" value="1"/>
</dbReference>
<dbReference type="PANTHER" id="PTHR33420">
    <property type="entry name" value="FIMBRIAL SUBUNIT ELFA-RELATED"/>
    <property type="match status" value="1"/>
</dbReference>
<keyword evidence="3" id="KW-0281">Fimbrium</keyword>
<reference evidence="6 7" key="1">
    <citation type="submission" date="2016-06" db="EMBL/GenBank/DDBJ databases">
        <authorList>
            <person name="Kjaerup R.B."/>
            <person name="Dalgaard T.S."/>
            <person name="Juul-Madsen H.R."/>
        </authorList>
    </citation>
    <scope>NUCLEOTIDE SEQUENCE [LARGE SCALE GENOMIC DNA]</scope>
    <source>
        <strain evidence="6 7">GCSL-Mp3</strain>
    </source>
</reference>
<dbReference type="InterPro" id="IPR000259">
    <property type="entry name" value="Adhesion_dom_fimbrial"/>
</dbReference>
<evidence type="ECO:0000256" key="4">
    <source>
        <dbReference type="SAM" id="SignalP"/>
    </source>
</evidence>
<evidence type="ECO:0000256" key="1">
    <source>
        <dbReference type="ARBA" id="ARBA00004561"/>
    </source>
</evidence>
<gene>
    <name evidence="6" type="ORF">AYY17_05140</name>
</gene>
<name>A0A1B8HE93_9GAMM</name>
<proteinExistence type="inferred from homology"/>
<feature type="domain" description="Fimbrial-type adhesion" evidence="5">
    <location>
        <begin position="178"/>
        <end position="313"/>
    </location>
</feature>
<sequence>MILVNNRKWLLSAISFFSMPLMAECNQDSEVAKTAQTHIQQRIEGKIQINELLASDVLQIENISVCNNSSNEGLRLIATQPNSEASPKFFRVINGVPAYYLNKDYAYTIKMDDFQAYTARGMRISMQVKNGIVNIPRSSVSVYAAVDNPAPLRLSSSQIGLIKNENNDTVAKLMLSASIDTVETCYINNKQLDFNFGDIDMLQFPAGIGKTDIGQSNTISITCSNEKRNKDVSIQLSGATLYASAEKSVIASANTGIGFVLYHDKKQITQNSETNLGSMKGQLNPMITAYIYKLKNRIEPGSFEGRAEYTIKFN</sequence>
<dbReference type="RefSeq" id="WP_067423447.1">
    <property type="nucleotide sequence ID" value="NZ_LZEX01000012.1"/>
</dbReference>
<dbReference type="Pfam" id="PF00419">
    <property type="entry name" value="Fimbrial"/>
    <property type="match status" value="1"/>
</dbReference>
<comment type="similarity">
    <text evidence="2">Belongs to the fimbrial protein family.</text>
</comment>
<feature type="chain" id="PRO_5008609582" description="Fimbrial-type adhesion domain-containing protein" evidence="4">
    <location>
        <begin position="24"/>
        <end position="314"/>
    </location>
</feature>
<organism evidence="6 7">
    <name type="scientific">Morganella psychrotolerans</name>
    <dbReference type="NCBI Taxonomy" id="368603"/>
    <lineage>
        <taxon>Bacteria</taxon>
        <taxon>Pseudomonadati</taxon>
        <taxon>Pseudomonadota</taxon>
        <taxon>Gammaproteobacteria</taxon>
        <taxon>Enterobacterales</taxon>
        <taxon>Morganellaceae</taxon>
        <taxon>Morganella</taxon>
    </lineage>
</organism>